<keyword evidence="3" id="KW-1185">Reference proteome</keyword>
<dbReference type="EMBL" id="JAWDGP010005301">
    <property type="protein sequence ID" value="KAK3758030.1"/>
    <property type="molecule type" value="Genomic_DNA"/>
</dbReference>
<name>A0AAE0YVV6_9GAST</name>
<evidence type="ECO:0000313" key="2">
    <source>
        <dbReference type="EMBL" id="KAK3758030.1"/>
    </source>
</evidence>
<feature type="region of interest" description="Disordered" evidence="1">
    <location>
        <begin position="51"/>
        <end position="72"/>
    </location>
</feature>
<evidence type="ECO:0000313" key="3">
    <source>
        <dbReference type="Proteomes" id="UP001283361"/>
    </source>
</evidence>
<gene>
    <name evidence="2" type="ORF">RRG08_006611</name>
</gene>
<evidence type="ECO:0000256" key="1">
    <source>
        <dbReference type="SAM" id="MobiDB-lite"/>
    </source>
</evidence>
<sequence length="97" mass="10574">METHYDASSTALGAVLMQNGNPVKHSSRILNGLETRLKAVTSANLTANEANGQMLEESDPSQSSVHDRPWLGRPVSASNSKHYYNILQIIIREPLGS</sequence>
<comment type="caution">
    <text evidence="2">The sequence shown here is derived from an EMBL/GenBank/DDBJ whole genome shotgun (WGS) entry which is preliminary data.</text>
</comment>
<dbReference type="AlphaFoldDB" id="A0AAE0YVV6"/>
<dbReference type="Proteomes" id="UP001283361">
    <property type="component" value="Unassembled WGS sequence"/>
</dbReference>
<reference evidence="2" key="1">
    <citation type="journal article" date="2023" name="G3 (Bethesda)">
        <title>A reference genome for the long-term kleptoplast-retaining sea slug Elysia crispata morphotype clarki.</title>
        <authorList>
            <person name="Eastman K.E."/>
            <person name="Pendleton A.L."/>
            <person name="Shaikh M.A."/>
            <person name="Suttiyut T."/>
            <person name="Ogas R."/>
            <person name="Tomko P."/>
            <person name="Gavelis G."/>
            <person name="Widhalm J.R."/>
            <person name="Wisecaver J.H."/>
        </authorList>
    </citation>
    <scope>NUCLEOTIDE SEQUENCE</scope>
    <source>
        <strain evidence="2">ECLA1</strain>
    </source>
</reference>
<accession>A0AAE0YVV6</accession>
<organism evidence="2 3">
    <name type="scientific">Elysia crispata</name>
    <name type="common">lettuce slug</name>
    <dbReference type="NCBI Taxonomy" id="231223"/>
    <lineage>
        <taxon>Eukaryota</taxon>
        <taxon>Metazoa</taxon>
        <taxon>Spiralia</taxon>
        <taxon>Lophotrochozoa</taxon>
        <taxon>Mollusca</taxon>
        <taxon>Gastropoda</taxon>
        <taxon>Heterobranchia</taxon>
        <taxon>Euthyneura</taxon>
        <taxon>Panpulmonata</taxon>
        <taxon>Sacoglossa</taxon>
        <taxon>Placobranchoidea</taxon>
        <taxon>Plakobranchidae</taxon>
        <taxon>Elysia</taxon>
    </lineage>
</organism>
<proteinExistence type="predicted"/>
<protein>
    <submittedName>
        <fullName evidence="2">Uncharacterized protein</fullName>
    </submittedName>
</protein>